<dbReference type="Proteomes" id="UP001162972">
    <property type="component" value="Chromosome 17"/>
</dbReference>
<name>A0AAD6KDS6_9ROSI</name>
<proteinExistence type="predicted"/>
<keyword evidence="4" id="KW-1185">Reference proteome</keyword>
<gene>
    <name evidence="3" type="ORF">OIU84_028265</name>
</gene>
<sequence>MTIAGFLPLLAFLLSCSASSSNSFCKSSPRPSDAIVKSVFIFVDPCTSGLIQDRDSKSKTGVKSAHRHFTLRAVNPGSSISPIVTVFTTPFFPGCVQSISLLFVLGSVGLPIRHTEFKIVDAETGEALPHGSKGIVKVRGPQVMKGYYKNPLATKQAIDEDGWLNTGDIGWIAPYHSRGRSRRCGGIIVLEGRAKDTIVLLTGENVEPLELEETAMRSSLIQQIVVIGQDQRRLGAIVVPNKDEVLEAGQKSAPL</sequence>
<feature type="domain" description="AMP-dependent synthetase/ligase" evidence="2">
    <location>
        <begin position="103"/>
        <end position="148"/>
    </location>
</feature>
<organism evidence="3 4">
    <name type="scientific">Salix udensis</name>
    <dbReference type="NCBI Taxonomy" id="889485"/>
    <lineage>
        <taxon>Eukaryota</taxon>
        <taxon>Viridiplantae</taxon>
        <taxon>Streptophyta</taxon>
        <taxon>Embryophyta</taxon>
        <taxon>Tracheophyta</taxon>
        <taxon>Spermatophyta</taxon>
        <taxon>Magnoliopsida</taxon>
        <taxon>eudicotyledons</taxon>
        <taxon>Gunneridae</taxon>
        <taxon>Pentapetalae</taxon>
        <taxon>rosids</taxon>
        <taxon>fabids</taxon>
        <taxon>Malpighiales</taxon>
        <taxon>Salicaceae</taxon>
        <taxon>Saliceae</taxon>
        <taxon>Salix</taxon>
    </lineage>
</organism>
<accession>A0AAD6KDS6</accession>
<dbReference type="InterPro" id="IPR052987">
    <property type="entry name" value="Chloroplast_AMP-bd_Enzymes"/>
</dbReference>
<dbReference type="Pfam" id="PF00501">
    <property type="entry name" value="AMP-binding"/>
    <property type="match status" value="1"/>
</dbReference>
<feature type="signal peptide" evidence="1">
    <location>
        <begin position="1"/>
        <end position="18"/>
    </location>
</feature>
<feature type="chain" id="PRO_5041993453" description="AMP-dependent synthetase/ligase domain-containing protein" evidence="1">
    <location>
        <begin position="19"/>
        <end position="255"/>
    </location>
</feature>
<dbReference type="EMBL" id="JAPFFJ010000008">
    <property type="protein sequence ID" value="KAJ6420855.1"/>
    <property type="molecule type" value="Genomic_DNA"/>
</dbReference>
<evidence type="ECO:0000256" key="1">
    <source>
        <dbReference type="SAM" id="SignalP"/>
    </source>
</evidence>
<dbReference type="GO" id="GO:0008922">
    <property type="term" value="F:long-chain fatty acid [acyl-carrier-protein] ligase activity"/>
    <property type="evidence" value="ECO:0007669"/>
    <property type="project" value="TreeGrafter"/>
</dbReference>
<evidence type="ECO:0000313" key="3">
    <source>
        <dbReference type="EMBL" id="KAJ6420855.1"/>
    </source>
</evidence>
<dbReference type="PANTHER" id="PTHR43813:SF1">
    <property type="entry name" value="ACYL-ACTIVATING ENZYME 16, CHLOROPLASTIC-RELATED"/>
    <property type="match status" value="1"/>
</dbReference>
<dbReference type="GO" id="GO:0030497">
    <property type="term" value="P:fatty acid elongation"/>
    <property type="evidence" value="ECO:0007669"/>
    <property type="project" value="TreeGrafter"/>
</dbReference>
<comment type="caution">
    <text evidence="3">The sequence shown here is derived from an EMBL/GenBank/DDBJ whole genome shotgun (WGS) entry which is preliminary data.</text>
</comment>
<dbReference type="SUPFAM" id="SSF56801">
    <property type="entry name" value="Acetyl-CoA synthetase-like"/>
    <property type="match status" value="1"/>
</dbReference>
<reference evidence="3 4" key="1">
    <citation type="journal article" date="2023" name="Int. J. Mol. Sci.">
        <title>De Novo Assembly and Annotation of 11 Diverse Shrub Willow (Salix) Genomes Reveals Novel Gene Organization in Sex-Linked Regions.</title>
        <authorList>
            <person name="Hyden B."/>
            <person name="Feng K."/>
            <person name="Yates T.B."/>
            <person name="Jawdy S."/>
            <person name="Cereghino C."/>
            <person name="Smart L.B."/>
            <person name="Muchero W."/>
        </authorList>
    </citation>
    <scope>NUCLEOTIDE SEQUENCE [LARGE SCALE GENOMIC DNA]</scope>
    <source>
        <tissue evidence="3">Shoot tip</tissue>
    </source>
</reference>
<protein>
    <recommendedName>
        <fullName evidence="2">AMP-dependent synthetase/ligase domain-containing protein</fullName>
    </recommendedName>
</protein>
<evidence type="ECO:0000259" key="2">
    <source>
        <dbReference type="Pfam" id="PF00501"/>
    </source>
</evidence>
<dbReference type="InterPro" id="IPR000873">
    <property type="entry name" value="AMP-dep_synth/lig_dom"/>
</dbReference>
<dbReference type="Pfam" id="PF23562">
    <property type="entry name" value="AMP-binding_C_3"/>
    <property type="match status" value="1"/>
</dbReference>
<dbReference type="PANTHER" id="PTHR43813">
    <property type="entry name" value="ACYL-ACTIVATING ENZYME 16, CHLOROPLASTIC-RELATED"/>
    <property type="match status" value="1"/>
</dbReference>
<dbReference type="Gene3D" id="2.30.38.10">
    <property type="entry name" value="Luciferase, Domain 3"/>
    <property type="match status" value="1"/>
</dbReference>
<evidence type="ECO:0000313" key="4">
    <source>
        <dbReference type="Proteomes" id="UP001162972"/>
    </source>
</evidence>
<dbReference type="GO" id="GO:0009507">
    <property type="term" value="C:chloroplast"/>
    <property type="evidence" value="ECO:0007669"/>
    <property type="project" value="TreeGrafter"/>
</dbReference>
<dbReference type="AlphaFoldDB" id="A0AAD6KDS6"/>
<keyword evidence="1" id="KW-0732">Signal</keyword>